<dbReference type="PANTHER" id="PTHR47810:SF1">
    <property type="entry name" value="DNA LIGASE B"/>
    <property type="match status" value="1"/>
</dbReference>
<dbReference type="Pfam" id="PF14743">
    <property type="entry name" value="DNA_ligase_OB_2"/>
    <property type="match status" value="1"/>
</dbReference>
<reference evidence="11" key="1">
    <citation type="submission" date="2024-06" db="EMBL/GenBank/DDBJ databases">
        <title>Radixoralia hellwigii gen. nov., sp nov., isolated from a root canal in the human oral cavity.</title>
        <authorList>
            <person name="Bartsch S."/>
            <person name="Wittmer A."/>
            <person name="Schulz A.-K."/>
            <person name="Neumann-Schaal M."/>
            <person name="Wolf J."/>
            <person name="Gronow S."/>
            <person name="Tennert C."/>
            <person name="Haecker G."/>
            <person name="Cieplik F."/>
            <person name="Al-Ahmad A."/>
        </authorList>
    </citation>
    <scope>NUCLEOTIDE SEQUENCE [LARGE SCALE GENOMIC DNA]</scope>
    <source>
        <strain evidence="11">Wk13</strain>
    </source>
</reference>
<comment type="cofactor">
    <cofactor evidence="1">
        <name>a divalent metal cation</name>
        <dbReference type="ChEBI" id="CHEBI:60240"/>
    </cofactor>
</comment>
<dbReference type="InterPro" id="IPR016059">
    <property type="entry name" value="DNA_ligase_ATP-dep_CS"/>
</dbReference>
<feature type="signal peptide" evidence="8">
    <location>
        <begin position="1"/>
        <end position="22"/>
    </location>
</feature>
<dbReference type="CDD" id="cd07896">
    <property type="entry name" value="Adenylation_kDNA_ligase_like"/>
    <property type="match status" value="1"/>
</dbReference>
<evidence type="ECO:0000313" key="11">
    <source>
        <dbReference type="Proteomes" id="UP001574673"/>
    </source>
</evidence>
<dbReference type="InterPro" id="IPR012310">
    <property type="entry name" value="DNA_ligase_ATP-dep_cent"/>
</dbReference>
<gene>
    <name evidence="10" type="ORF">ABCS64_02475</name>
</gene>
<comment type="caution">
    <text evidence="10">The sequence shown here is derived from an EMBL/GenBank/DDBJ whole genome shotgun (WGS) entry which is preliminary data.</text>
</comment>
<name>A0ABV4UD98_9RHOO</name>
<dbReference type="EC" id="6.5.1.1" evidence="10"/>
<accession>A0ABV4UD98</accession>
<evidence type="ECO:0000256" key="4">
    <source>
        <dbReference type="ARBA" id="ARBA00022763"/>
    </source>
</evidence>
<dbReference type="PROSITE" id="PS51257">
    <property type="entry name" value="PROKAR_LIPOPROTEIN"/>
    <property type="match status" value="1"/>
</dbReference>
<feature type="domain" description="ATP-dependent DNA ligase family profile" evidence="9">
    <location>
        <begin position="132"/>
        <end position="227"/>
    </location>
</feature>
<dbReference type="SUPFAM" id="SSF50249">
    <property type="entry name" value="Nucleic acid-binding proteins"/>
    <property type="match status" value="1"/>
</dbReference>
<keyword evidence="3" id="KW-0235">DNA replication</keyword>
<dbReference type="CDD" id="cd08041">
    <property type="entry name" value="OBF_kDNA_ligase_like"/>
    <property type="match status" value="1"/>
</dbReference>
<feature type="region of interest" description="Disordered" evidence="7">
    <location>
        <begin position="286"/>
        <end position="309"/>
    </location>
</feature>
<proteinExistence type="predicted"/>
<keyword evidence="8" id="KW-0732">Signal</keyword>
<evidence type="ECO:0000256" key="3">
    <source>
        <dbReference type="ARBA" id="ARBA00022705"/>
    </source>
</evidence>
<protein>
    <submittedName>
        <fullName evidence="10">DNA ligase</fullName>
        <ecNumber evidence="10">6.5.1.1</ecNumber>
    </submittedName>
</protein>
<dbReference type="RefSeq" id="WP_418890348.1">
    <property type="nucleotide sequence ID" value="NZ_JBEUWX010000002.1"/>
</dbReference>
<dbReference type="PROSITE" id="PS50160">
    <property type="entry name" value="DNA_LIGASE_A3"/>
    <property type="match status" value="1"/>
</dbReference>
<dbReference type="PANTHER" id="PTHR47810">
    <property type="entry name" value="DNA LIGASE"/>
    <property type="match status" value="1"/>
</dbReference>
<dbReference type="EMBL" id="JBEUWX010000002">
    <property type="protein sequence ID" value="MFA9949203.1"/>
    <property type="molecule type" value="Genomic_DNA"/>
</dbReference>
<dbReference type="InterPro" id="IPR050326">
    <property type="entry name" value="NAD_dep_DNA_ligaseB"/>
</dbReference>
<dbReference type="GO" id="GO:0003910">
    <property type="term" value="F:DNA ligase (ATP) activity"/>
    <property type="evidence" value="ECO:0007669"/>
    <property type="project" value="UniProtKB-EC"/>
</dbReference>
<evidence type="ECO:0000259" key="9">
    <source>
        <dbReference type="PROSITE" id="PS50160"/>
    </source>
</evidence>
<evidence type="ECO:0000256" key="8">
    <source>
        <dbReference type="SAM" id="SignalP"/>
    </source>
</evidence>
<feature type="chain" id="PRO_5045494207" evidence="8">
    <location>
        <begin position="23"/>
        <end position="309"/>
    </location>
</feature>
<dbReference type="NCBIfam" id="NF006592">
    <property type="entry name" value="PRK09125.1"/>
    <property type="match status" value="1"/>
</dbReference>
<keyword evidence="5" id="KW-0234">DNA repair</keyword>
<dbReference type="InterPro" id="IPR012340">
    <property type="entry name" value="NA-bd_OB-fold"/>
</dbReference>
<evidence type="ECO:0000256" key="2">
    <source>
        <dbReference type="ARBA" id="ARBA00022598"/>
    </source>
</evidence>
<dbReference type="PROSITE" id="PS00333">
    <property type="entry name" value="DNA_LIGASE_A2"/>
    <property type="match status" value="1"/>
</dbReference>
<dbReference type="Proteomes" id="UP001574673">
    <property type="component" value="Unassembled WGS sequence"/>
</dbReference>
<dbReference type="Gene3D" id="3.30.1490.70">
    <property type="match status" value="1"/>
</dbReference>
<dbReference type="Pfam" id="PF01068">
    <property type="entry name" value="DNA_ligase_A_M"/>
    <property type="match status" value="1"/>
</dbReference>
<comment type="catalytic activity">
    <reaction evidence="6">
        <text>ATP + (deoxyribonucleotide)n-3'-hydroxyl + 5'-phospho-(deoxyribonucleotide)m = (deoxyribonucleotide)n+m + AMP + diphosphate.</text>
        <dbReference type="EC" id="6.5.1.1"/>
    </reaction>
</comment>
<sequence length="309" mass="34404">MSMSRALRFCLSWMAWIGAAYACLAAAQEAPALMLADVFQENTEIEGWVMSEKLDGVRAYWDGARLISRQGNVFRAPPYFTHGFPPFPVDGELFSRRGEFERVAAIVRSGEDKGWHSLKLHVFDVPQAPGDLRQRLGVLEKYLQERPAAHITVIPQYPVGHRAHLQAFLQAVEQQGGEGVIVRDPAAPYTAGRSRQMLKLKRTLDDECTVVAHHAGKGRHQGRLGALSCRNARGVFRIGAGFSDADRENPPPIGSLITYRHRGFTKNGIPRFAAFWRVRADAAAGHAAMPVPASQAENQKRRRDADMRR</sequence>
<dbReference type="InterPro" id="IPR029319">
    <property type="entry name" value="DNA_ligase_OB"/>
</dbReference>
<evidence type="ECO:0000313" key="10">
    <source>
        <dbReference type="EMBL" id="MFA9949203.1"/>
    </source>
</evidence>
<keyword evidence="11" id="KW-1185">Reference proteome</keyword>
<dbReference type="Gene3D" id="2.40.50.140">
    <property type="entry name" value="Nucleic acid-binding proteins"/>
    <property type="match status" value="1"/>
</dbReference>
<evidence type="ECO:0000256" key="6">
    <source>
        <dbReference type="ARBA" id="ARBA00034003"/>
    </source>
</evidence>
<organism evidence="10 11">
    <name type="scientific">Dentiradicibacter hellwigii</name>
    <dbReference type="NCBI Taxonomy" id="3149053"/>
    <lineage>
        <taxon>Bacteria</taxon>
        <taxon>Pseudomonadati</taxon>
        <taxon>Pseudomonadota</taxon>
        <taxon>Betaproteobacteria</taxon>
        <taxon>Rhodocyclales</taxon>
        <taxon>Rhodocyclaceae</taxon>
        <taxon>Dentiradicibacter</taxon>
    </lineage>
</organism>
<evidence type="ECO:0000256" key="1">
    <source>
        <dbReference type="ARBA" id="ARBA00001968"/>
    </source>
</evidence>
<evidence type="ECO:0000256" key="7">
    <source>
        <dbReference type="SAM" id="MobiDB-lite"/>
    </source>
</evidence>
<keyword evidence="2 10" id="KW-0436">Ligase</keyword>
<evidence type="ECO:0000256" key="5">
    <source>
        <dbReference type="ARBA" id="ARBA00023204"/>
    </source>
</evidence>
<dbReference type="Gene3D" id="3.30.470.30">
    <property type="entry name" value="DNA ligase/mRNA capping enzyme"/>
    <property type="match status" value="1"/>
</dbReference>
<dbReference type="SUPFAM" id="SSF56091">
    <property type="entry name" value="DNA ligase/mRNA capping enzyme, catalytic domain"/>
    <property type="match status" value="1"/>
</dbReference>
<keyword evidence="4" id="KW-0227">DNA damage</keyword>